<gene>
    <name evidence="3" type="ORF">BSAL_48245</name>
</gene>
<dbReference type="GO" id="GO:0005739">
    <property type="term" value="C:mitochondrion"/>
    <property type="evidence" value="ECO:0007669"/>
    <property type="project" value="TreeGrafter"/>
</dbReference>
<dbReference type="InterPro" id="IPR036069">
    <property type="entry name" value="DUF34/NIF3_sf"/>
</dbReference>
<dbReference type="NCBIfam" id="TIGR00486">
    <property type="entry name" value="YbgI_SA1388"/>
    <property type="match status" value="1"/>
</dbReference>
<keyword evidence="4" id="KW-1185">Reference proteome</keyword>
<protein>
    <submittedName>
        <fullName evidence="3">NGG1 interacting factor 3-like, putative</fullName>
    </submittedName>
</protein>
<dbReference type="Proteomes" id="UP000051952">
    <property type="component" value="Unassembled WGS sequence"/>
</dbReference>
<evidence type="ECO:0000256" key="1">
    <source>
        <dbReference type="ARBA" id="ARBA00006964"/>
    </source>
</evidence>
<feature type="binding site" evidence="2">
    <location>
        <position position="58"/>
    </location>
    <ligand>
        <name>a divalent metal cation</name>
        <dbReference type="ChEBI" id="CHEBI:60240"/>
        <label>1</label>
    </ligand>
</feature>
<dbReference type="PANTHER" id="PTHR13799:SF13">
    <property type="entry name" value="NIF3-LIKE PROTEIN 1"/>
    <property type="match status" value="1"/>
</dbReference>
<reference evidence="4" key="1">
    <citation type="submission" date="2015-09" db="EMBL/GenBank/DDBJ databases">
        <authorList>
            <consortium name="Pathogen Informatics"/>
        </authorList>
    </citation>
    <scope>NUCLEOTIDE SEQUENCE [LARGE SCALE GENOMIC DNA]</scope>
    <source>
        <strain evidence="4">Lake Konstanz</strain>
    </source>
</reference>
<evidence type="ECO:0000256" key="2">
    <source>
        <dbReference type="PIRSR" id="PIRSR602678-1"/>
    </source>
</evidence>
<proteinExistence type="inferred from homology"/>
<sequence>MEQIAPLALADTTWDNVGILVENPKPNAYSRVMLTIDLTPAHLQECIEKQIGVIVSYHPPIFASMKRLTLKNPKQEIVLRTVAEGMSIFSPHTSLDAARGGMNDWLASIVDSQSDRVFPIIPTAGTEVSAGSTGMGRVVELRNPISFKELVERVKIGLGIPTVRVSAPGGQERLVRRVAVCVGSGTSVFKSLKSGAVDVLLSGEMGHHDVLAAADNNQSVILTEHTNTERGFLRAVLKGALQEKLGEDVAIEVSTRDADPLVVW</sequence>
<dbReference type="AlphaFoldDB" id="A0A0S4JZ92"/>
<dbReference type="Gene3D" id="3.40.1390.30">
    <property type="entry name" value="NIF3 (NGG1p interacting factor 3)-like"/>
    <property type="match status" value="1"/>
</dbReference>
<comment type="similarity">
    <text evidence="1">Belongs to the GTP cyclohydrolase I type 2/NIF3 family.</text>
</comment>
<dbReference type="SUPFAM" id="SSF102705">
    <property type="entry name" value="NIF3 (NGG1p interacting factor 3)-like"/>
    <property type="match status" value="1"/>
</dbReference>
<dbReference type="VEuPathDB" id="TriTrypDB:BSAL_48245"/>
<dbReference type="Pfam" id="PF01784">
    <property type="entry name" value="DUF34_NIF3"/>
    <property type="match status" value="1"/>
</dbReference>
<organism evidence="3 4">
    <name type="scientific">Bodo saltans</name>
    <name type="common">Flagellated protozoan</name>
    <dbReference type="NCBI Taxonomy" id="75058"/>
    <lineage>
        <taxon>Eukaryota</taxon>
        <taxon>Discoba</taxon>
        <taxon>Euglenozoa</taxon>
        <taxon>Kinetoplastea</taxon>
        <taxon>Metakinetoplastina</taxon>
        <taxon>Eubodonida</taxon>
        <taxon>Bodonidae</taxon>
        <taxon>Bodo</taxon>
    </lineage>
</organism>
<accession>A0A0S4JZ92</accession>
<keyword evidence="2" id="KW-0479">Metal-binding</keyword>
<dbReference type="OMA" id="NFDKTHL"/>
<feature type="binding site" evidence="2">
    <location>
        <position position="96"/>
    </location>
    <ligand>
        <name>a divalent metal cation</name>
        <dbReference type="ChEBI" id="CHEBI:60240"/>
        <label>1</label>
    </ligand>
</feature>
<dbReference type="OrthoDB" id="3345469at2759"/>
<evidence type="ECO:0000313" key="3">
    <source>
        <dbReference type="EMBL" id="CUG94452.1"/>
    </source>
</evidence>
<feature type="binding site" evidence="2">
    <location>
        <position position="225"/>
    </location>
    <ligand>
        <name>a divalent metal cation</name>
        <dbReference type="ChEBI" id="CHEBI:60240"/>
        <label>1</label>
    </ligand>
</feature>
<feature type="binding site" evidence="2">
    <location>
        <position position="229"/>
    </location>
    <ligand>
        <name>a divalent metal cation</name>
        <dbReference type="ChEBI" id="CHEBI:60240"/>
        <label>1</label>
    </ligand>
</feature>
<name>A0A0S4JZ92_BODSA</name>
<dbReference type="GO" id="GO:0046872">
    <property type="term" value="F:metal ion binding"/>
    <property type="evidence" value="ECO:0007669"/>
    <property type="project" value="UniProtKB-KW"/>
</dbReference>
<evidence type="ECO:0000313" key="4">
    <source>
        <dbReference type="Proteomes" id="UP000051952"/>
    </source>
</evidence>
<dbReference type="InterPro" id="IPR002678">
    <property type="entry name" value="DUF34/NIF3"/>
</dbReference>
<dbReference type="PANTHER" id="PTHR13799">
    <property type="entry name" value="NGG1 INTERACTING FACTOR 3"/>
    <property type="match status" value="1"/>
</dbReference>
<dbReference type="FunFam" id="3.40.1390.30:FF:000001">
    <property type="entry name" value="GTP cyclohydrolase 1 type 2"/>
    <property type="match status" value="1"/>
</dbReference>
<dbReference type="EMBL" id="CYKH01002251">
    <property type="protein sequence ID" value="CUG94452.1"/>
    <property type="molecule type" value="Genomic_DNA"/>
</dbReference>